<comment type="caution">
    <text evidence="2">The sequence shown here is derived from an EMBL/GenBank/DDBJ whole genome shotgun (WGS) entry which is preliminary data.</text>
</comment>
<organism evidence="2 3">
    <name type="scientific">Hemibagrus wyckioides</name>
    <dbReference type="NCBI Taxonomy" id="337641"/>
    <lineage>
        <taxon>Eukaryota</taxon>
        <taxon>Metazoa</taxon>
        <taxon>Chordata</taxon>
        <taxon>Craniata</taxon>
        <taxon>Vertebrata</taxon>
        <taxon>Euteleostomi</taxon>
        <taxon>Actinopterygii</taxon>
        <taxon>Neopterygii</taxon>
        <taxon>Teleostei</taxon>
        <taxon>Ostariophysi</taxon>
        <taxon>Siluriformes</taxon>
        <taxon>Bagridae</taxon>
        <taxon>Hemibagrus</taxon>
    </lineage>
</organism>
<keyword evidence="3" id="KW-1185">Reference proteome</keyword>
<name>A0A9D3N579_9TELE</name>
<gene>
    <name evidence="2" type="ORF">KOW79_021146</name>
</gene>
<accession>A0A9D3N579</accession>
<dbReference type="AlphaFoldDB" id="A0A9D3N579"/>
<feature type="region of interest" description="Disordered" evidence="1">
    <location>
        <begin position="56"/>
        <end position="81"/>
    </location>
</feature>
<dbReference type="Proteomes" id="UP000824219">
    <property type="component" value="Linkage Group LG27"/>
</dbReference>
<sequence length="81" mass="9254">MYKHNFPVRLKATSFVYFEADSDRNCTTESGSEKWTGACADCSFLRPGKRLSIKRSPQLELSLRQPSRPSHHRRAGLRALT</sequence>
<dbReference type="EMBL" id="JAHKSW010000027">
    <property type="protein sequence ID" value="KAG7315058.1"/>
    <property type="molecule type" value="Genomic_DNA"/>
</dbReference>
<evidence type="ECO:0000256" key="1">
    <source>
        <dbReference type="SAM" id="MobiDB-lite"/>
    </source>
</evidence>
<reference evidence="2 3" key="1">
    <citation type="submission" date="2021-06" db="EMBL/GenBank/DDBJ databases">
        <title>Chromosome-level genome assembly of the red-tail catfish (Hemibagrus wyckioides).</title>
        <authorList>
            <person name="Shao F."/>
        </authorList>
    </citation>
    <scope>NUCLEOTIDE SEQUENCE [LARGE SCALE GENOMIC DNA]</scope>
    <source>
        <strain evidence="2">EC202008001</strain>
        <tissue evidence="2">Blood</tissue>
    </source>
</reference>
<proteinExistence type="predicted"/>
<evidence type="ECO:0000313" key="2">
    <source>
        <dbReference type="EMBL" id="KAG7315058.1"/>
    </source>
</evidence>
<evidence type="ECO:0000313" key="3">
    <source>
        <dbReference type="Proteomes" id="UP000824219"/>
    </source>
</evidence>
<feature type="compositionally biased region" description="Basic residues" evidence="1">
    <location>
        <begin position="69"/>
        <end position="81"/>
    </location>
</feature>
<protein>
    <submittedName>
        <fullName evidence="2">Uncharacterized protein</fullName>
    </submittedName>
</protein>